<dbReference type="Gene3D" id="2.60.120.260">
    <property type="entry name" value="Galactose-binding domain-like"/>
    <property type="match status" value="1"/>
</dbReference>
<dbReference type="AlphaFoldDB" id="A0AAD6PE20"/>
<sequence length="280" mass="31300">MYLPTVLLASSEIRLLSKWMCSVTARAVIFVPAGGVGIYNPGFWGMNIEQGKVYKVVLFVRSLGSINVSVSLTSSDGSKMLATANILDSDVSNWTKVEVLLEATGTNPNSRLQLTTSRKGVIWFDQVSAMPVDTYKGHGFRNELIEMLDDIKPQFIRFPGGCFIEGEWLRNAFRWKESIGPWEERPGHFGDVWMYWTDDGLGYFEFLQLAEDLGSRPIWVFNNGISHQDQVDTTAVLPFVQEALDGLEFARGDSNSKWGSVRAAMGHPEPFDLKYVAVGK</sequence>
<name>A0AAD6PE20_9ROSI</name>
<feature type="domain" description="Alpha-L-arabinofuranosidase 1 catalytic" evidence="1">
    <location>
        <begin position="148"/>
        <end position="279"/>
    </location>
</feature>
<dbReference type="FunFam" id="3.20.20.80:FF:000422">
    <property type="entry name" value="Alpha-L-arabinofuranosidase 1"/>
    <property type="match status" value="1"/>
</dbReference>
<keyword evidence="3" id="KW-1185">Reference proteome</keyword>
<evidence type="ECO:0000313" key="3">
    <source>
        <dbReference type="Proteomes" id="UP001162972"/>
    </source>
</evidence>
<dbReference type="GO" id="GO:0046556">
    <property type="term" value="F:alpha-L-arabinofuranosidase activity"/>
    <property type="evidence" value="ECO:0007669"/>
    <property type="project" value="TreeGrafter"/>
</dbReference>
<dbReference type="InterPro" id="IPR055235">
    <property type="entry name" value="ASD1_cat"/>
</dbReference>
<accession>A0AAD6PE20</accession>
<dbReference type="Pfam" id="PF22848">
    <property type="entry name" value="ASD1_dom"/>
    <property type="match status" value="1"/>
</dbReference>
<dbReference type="Gene3D" id="3.20.20.80">
    <property type="entry name" value="Glycosidases"/>
    <property type="match status" value="1"/>
</dbReference>
<protein>
    <recommendedName>
        <fullName evidence="1">Alpha-L-arabinofuranosidase 1 catalytic domain-containing protein</fullName>
    </recommendedName>
</protein>
<dbReference type="InterPro" id="IPR051563">
    <property type="entry name" value="Glycosyl_Hydrolase_51"/>
</dbReference>
<comment type="caution">
    <text evidence="2">The sequence shown here is derived from an EMBL/GenBank/DDBJ whole genome shotgun (WGS) entry which is preliminary data.</text>
</comment>
<reference evidence="2 3" key="1">
    <citation type="journal article" date="2023" name="Int. J. Mol. Sci.">
        <title>De Novo Assembly and Annotation of 11 Diverse Shrub Willow (Salix) Genomes Reveals Novel Gene Organization in Sex-Linked Regions.</title>
        <authorList>
            <person name="Hyden B."/>
            <person name="Feng K."/>
            <person name="Yates T.B."/>
            <person name="Jawdy S."/>
            <person name="Cereghino C."/>
            <person name="Smart L.B."/>
            <person name="Muchero W."/>
        </authorList>
    </citation>
    <scope>NUCLEOTIDE SEQUENCE [LARGE SCALE GENOMIC DNA]</scope>
    <source>
        <tissue evidence="2">Shoot tip</tissue>
    </source>
</reference>
<dbReference type="InterPro" id="IPR017853">
    <property type="entry name" value="GH"/>
</dbReference>
<evidence type="ECO:0000259" key="1">
    <source>
        <dbReference type="Pfam" id="PF22848"/>
    </source>
</evidence>
<organism evidence="2 3">
    <name type="scientific">Salix udensis</name>
    <dbReference type="NCBI Taxonomy" id="889485"/>
    <lineage>
        <taxon>Eukaryota</taxon>
        <taxon>Viridiplantae</taxon>
        <taxon>Streptophyta</taxon>
        <taxon>Embryophyta</taxon>
        <taxon>Tracheophyta</taxon>
        <taxon>Spermatophyta</taxon>
        <taxon>Magnoliopsida</taxon>
        <taxon>eudicotyledons</taxon>
        <taxon>Gunneridae</taxon>
        <taxon>Pentapetalae</taxon>
        <taxon>rosids</taxon>
        <taxon>fabids</taxon>
        <taxon>Malpighiales</taxon>
        <taxon>Salicaceae</taxon>
        <taxon>Saliceae</taxon>
        <taxon>Salix</taxon>
    </lineage>
</organism>
<dbReference type="Proteomes" id="UP001162972">
    <property type="component" value="Chromosome 16"/>
</dbReference>
<dbReference type="PANTHER" id="PTHR31776:SF0">
    <property type="entry name" value="ALPHA-L-ARABINOFURANOSIDASE 1"/>
    <property type="match status" value="1"/>
</dbReference>
<gene>
    <name evidence="2" type="ORF">OIU84_026618</name>
</gene>
<dbReference type="EMBL" id="JAPFFJ010000006">
    <property type="protein sequence ID" value="KAJ6426071.1"/>
    <property type="molecule type" value="Genomic_DNA"/>
</dbReference>
<dbReference type="SUPFAM" id="SSF51445">
    <property type="entry name" value="(Trans)glycosidases"/>
    <property type="match status" value="1"/>
</dbReference>
<dbReference type="PANTHER" id="PTHR31776">
    <property type="entry name" value="ALPHA-L-ARABINOFURANOSIDASE 1"/>
    <property type="match status" value="1"/>
</dbReference>
<proteinExistence type="predicted"/>
<evidence type="ECO:0000313" key="2">
    <source>
        <dbReference type="EMBL" id="KAJ6426071.1"/>
    </source>
</evidence>